<comment type="similarity">
    <text evidence="2">Belongs to the methyltransferase superfamily. HEN1 family.</text>
</comment>
<evidence type="ECO:0000313" key="15">
    <source>
        <dbReference type="EMBL" id="RXE58605.1"/>
    </source>
</evidence>
<evidence type="ECO:0000256" key="2">
    <source>
        <dbReference type="ARBA" id="ARBA00009026"/>
    </source>
</evidence>
<feature type="domain" description="Hen1 N-terminal" evidence="14">
    <location>
        <begin position="1"/>
        <end position="241"/>
    </location>
</feature>
<keyword evidence="5 15" id="KW-0808">Transferase</keyword>
<dbReference type="EMBL" id="RLII01000015">
    <property type="protein sequence ID" value="RXE58605.1"/>
    <property type="molecule type" value="Genomic_DNA"/>
</dbReference>
<dbReference type="CDD" id="cd02440">
    <property type="entry name" value="AdoMet_MTases"/>
    <property type="match status" value="1"/>
</dbReference>
<dbReference type="RefSeq" id="WP_069195892.1">
    <property type="nucleotide sequence ID" value="NZ_RLII01000015.1"/>
</dbReference>
<keyword evidence="9" id="KW-0694">RNA-binding</keyword>
<evidence type="ECO:0000256" key="3">
    <source>
        <dbReference type="ARBA" id="ARBA00021330"/>
    </source>
</evidence>
<evidence type="ECO:0000256" key="7">
    <source>
        <dbReference type="ARBA" id="ARBA00022723"/>
    </source>
</evidence>
<dbReference type="Proteomes" id="UP000289166">
    <property type="component" value="Unassembled WGS sequence"/>
</dbReference>
<feature type="domain" description="Methyltransferase type 12" evidence="13">
    <location>
        <begin position="290"/>
        <end position="382"/>
    </location>
</feature>
<protein>
    <recommendedName>
        <fullName evidence="3">Small RNA 2'-O-methyltransferase</fullName>
        <ecNumber evidence="11">2.1.1.386</ecNumber>
    </recommendedName>
</protein>
<sequence length="465" mass="53143">MILTITYTQPPATDLGYLLYKNPSRPQTFELSHGKAHIFYPEATKERCTVALILDIDPIDLARGKKGSSGEGGLFDYVNDRPYVASSFLSVAMSRVFGTAMSGKSKDRPELAAMELPLQAKITMLPCKGGEEIIHRLFEPLGYKVAVEGYMLDEKFPEWGKSKYYTVSIEGKVKLRDLLNHIYVLIPVLDTEKHYWVGEDEIDKLLQHGEGWLINHPEKGLITGRYLKRKKSLINQAFKRLVEDSGVIDEEDEPDQPSQPQETEKKLNLNQQRLGTVVAVLKSVNAKRVIDIGCGEGNLISLLLKDKEFEQITGVDVSYNVLERAKDRLKIDRLPEMKRKRINLFQGSLVYRDKRFSGYDAATVIEVIEHLDENRLKAFEKVLFKFARPQTVIVSTPNKEYNTHYSNLLEGDVRHRDHRFEWTRKEFETWAAGVAESYGYNVRFLQIGEIDDEFGSPTQMGVFTL</sequence>
<name>A0A4Q0I4G1_9FIRM</name>
<evidence type="ECO:0000259" key="13">
    <source>
        <dbReference type="Pfam" id="PF08242"/>
    </source>
</evidence>
<dbReference type="InterPro" id="IPR029063">
    <property type="entry name" value="SAM-dependent_MTases_sf"/>
</dbReference>
<comment type="caution">
    <text evidence="15">The sequence shown here is derived from an EMBL/GenBank/DDBJ whole genome shotgun (WGS) entry which is preliminary data.</text>
</comment>
<evidence type="ECO:0000256" key="6">
    <source>
        <dbReference type="ARBA" id="ARBA00022691"/>
    </source>
</evidence>
<evidence type="ECO:0000256" key="10">
    <source>
        <dbReference type="ARBA" id="ARBA00023158"/>
    </source>
</evidence>
<accession>A0A4Q0I4G1</accession>
<comment type="catalytic activity">
    <reaction evidence="12">
        <text>small RNA 3'-end nucleotide + S-adenosyl-L-methionine = small RNA 3'-end 2'-O-methylnucleotide + S-adenosyl-L-homocysteine + H(+)</text>
        <dbReference type="Rhea" id="RHEA:37887"/>
        <dbReference type="Rhea" id="RHEA-COMP:10415"/>
        <dbReference type="Rhea" id="RHEA-COMP:10416"/>
        <dbReference type="ChEBI" id="CHEBI:15378"/>
        <dbReference type="ChEBI" id="CHEBI:57856"/>
        <dbReference type="ChEBI" id="CHEBI:59789"/>
        <dbReference type="ChEBI" id="CHEBI:74896"/>
        <dbReference type="ChEBI" id="CHEBI:74898"/>
        <dbReference type="EC" id="2.1.1.386"/>
    </reaction>
</comment>
<keyword evidence="8" id="KW-0460">Magnesium</keyword>
<gene>
    <name evidence="15" type="ORF">EFD62_11300</name>
</gene>
<dbReference type="Pfam" id="PF12623">
    <property type="entry name" value="Hen1_L"/>
    <property type="match status" value="1"/>
</dbReference>
<keyword evidence="6" id="KW-0949">S-adenosyl-L-methionine</keyword>
<evidence type="ECO:0000256" key="12">
    <source>
        <dbReference type="ARBA" id="ARBA00048418"/>
    </source>
</evidence>
<keyword evidence="10" id="KW-0943">RNA-mediated gene silencing</keyword>
<evidence type="ECO:0000259" key="14">
    <source>
        <dbReference type="Pfam" id="PF12623"/>
    </source>
</evidence>
<dbReference type="InterPro" id="IPR038546">
    <property type="entry name" value="Hen1_N_sf"/>
</dbReference>
<evidence type="ECO:0000256" key="4">
    <source>
        <dbReference type="ARBA" id="ARBA00022603"/>
    </source>
</evidence>
<dbReference type="PANTHER" id="PTHR21404:SF3">
    <property type="entry name" value="SMALL RNA 2'-O-METHYLTRANSFERASE"/>
    <property type="match status" value="1"/>
</dbReference>
<dbReference type="GO" id="GO:0090486">
    <property type="term" value="F:small RNA 2'-O-methyltransferase activity"/>
    <property type="evidence" value="ECO:0007669"/>
    <property type="project" value="UniProtKB-EC"/>
</dbReference>
<dbReference type="Gene3D" id="3.40.50.150">
    <property type="entry name" value="Vaccinia Virus protein VP39"/>
    <property type="match status" value="1"/>
</dbReference>
<evidence type="ECO:0000256" key="5">
    <source>
        <dbReference type="ARBA" id="ARBA00022679"/>
    </source>
</evidence>
<evidence type="ECO:0000313" key="16">
    <source>
        <dbReference type="Proteomes" id="UP000289166"/>
    </source>
</evidence>
<evidence type="ECO:0000256" key="11">
    <source>
        <dbReference type="ARBA" id="ARBA00035025"/>
    </source>
</evidence>
<dbReference type="EC" id="2.1.1.386" evidence="11"/>
<dbReference type="GO" id="GO:0003723">
    <property type="term" value="F:RNA binding"/>
    <property type="evidence" value="ECO:0007669"/>
    <property type="project" value="UniProtKB-KW"/>
</dbReference>
<dbReference type="GO" id="GO:0001510">
    <property type="term" value="P:RNA methylation"/>
    <property type="evidence" value="ECO:0007669"/>
    <property type="project" value="InterPro"/>
</dbReference>
<dbReference type="InterPro" id="IPR024740">
    <property type="entry name" value="Hen1_N"/>
</dbReference>
<keyword evidence="4 15" id="KW-0489">Methyltransferase</keyword>
<dbReference type="Pfam" id="PF08242">
    <property type="entry name" value="Methyltransf_12"/>
    <property type="match status" value="1"/>
</dbReference>
<evidence type="ECO:0000256" key="8">
    <source>
        <dbReference type="ARBA" id="ARBA00022842"/>
    </source>
</evidence>
<evidence type="ECO:0000256" key="9">
    <source>
        <dbReference type="ARBA" id="ARBA00022884"/>
    </source>
</evidence>
<dbReference type="InterPro" id="IPR013217">
    <property type="entry name" value="Methyltransf_12"/>
</dbReference>
<comment type="cofactor">
    <cofactor evidence="1">
        <name>Mg(2+)</name>
        <dbReference type="ChEBI" id="CHEBI:18420"/>
    </cofactor>
</comment>
<keyword evidence="7" id="KW-0479">Metal-binding</keyword>
<dbReference type="GO" id="GO:0031047">
    <property type="term" value="P:regulatory ncRNA-mediated gene silencing"/>
    <property type="evidence" value="ECO:0007669"/>
    <property type="project" value="UniProtKB-KW"/>
</dbReference>
<organism evidence="15 16">
    <name type="scientific">Acetivibrio mesophilus</name>
    <dbReference type="NCBI Taxonomy" id="2487273"/>
    <lineage>
        <taxon>Bacteria</taxon>
        <taxon>Bacillati</taxon>
        <taxon>Bacillota</taxon>
        <taxon>Clostridia</taxon>
        <taxon>Eubacteriales</taxon>
        <taxon>Oscillospiraceae</taxon>
        <taxon>Acetivibrio</taxon>
    </lineage>
</organism>
<dbReference type="PANTHER" id="PTHR21404">
    <property type="entry name" value="HEN1"/>
    <property type="match status" value="1"/>
</dbReference>
<dbReference type="GO" id="GO:0046872">
    <property type="term" value="F:metal ion binding"/>
    <property type="evidence" value="ECO:0007669"/>
    <property type="project" value="UniProtKB-KW"/>
</dbReference>
<dbReference type="InterPro" id="IPR024026">
    <property type="entry name" value="3'-RNA_MeTfrase_Hen1_bac"/>
</dbReference>
<keyword evidence="16" id="KW-1185">Reference proteome</keyword>
<dbReference type="Gene3D" id="3.30.1610.20">
    <property type="entry name" value="Hen1, N-terminal domain"/>
    <property type="match status" value="1"/>
</dbReference>
<dbReference type="SUPFAM" id="SSF53335">
    <property type="entry name" value="S-adenosyl-L-methionine-dependent methyltransferases"/>
    <property type="match status" value="1"/>
</dbReference>
<dbReference type="AlphaFoldDB" id="A0A4Q0I4G1"/>
<evidence type="ECO:0000256" key="1">
    <source>
        <dbReference type="ARBA" id="ARBA00001946"/>
    </source>
</evidence>
<dbReference type="NCBIfam" id="TIGR04074">
    <property type="entry name" value="bacter_Hen1"/>
    <property type="match status" value="1"/>
</dbReference>
<dbReference type="OrthoDB" id="626362at2"/>
<reference evidence="16" key="1">
    <citation type="submission" date="2018-11" db="EMBL/GenBank/DDBJ databases">
        <title>Genome sequencing of a novel mesophilic and cellulolytic organism within the genus Hungateiclostridium.</title>
        <authorList>
            <person name="Rettenmaier R."/>
            <person name="Liebl W."/>
            <person name="Zverlov V."/>
        </authorList>
    </citation>
    <scope>NUCLEOTIDE SEQUENCE [LARGE SCALE GENOMIC DNA]</scope>
    <source>
        <strain evidence="16">N2K1</strain>
    </source>
</reference>
<proteinExistence type="inferred from homology"/>
<dbReference type="InterPro" id="IPR026610">
    <property type="entry name" value="Hen1"/>
</dbReference>